<accession>A0ABP8GLX4</accession>
<comment type="caution">
    <text evidence="4">The sequence shown here is derived from an EMBL/GenBank/DDBJ whole genome shotgun (WGS) entry which is preliminary data.</text>
</comment>
<dbReference type="InterPro" id="IPR013094">
    <property type="entry name" value="AB_hydrolase_3"/>
</dbReference>
<keyword evidence="5" id="KW-1185">Reference proteome</keyword>
<evidence type="ECO:0000256" key="2">
    <source>
        <dbReference type="SAM" id="SignalP"/>
    </source>
</evidence>
<feature type="chain" id="PRO_5045477830" description="Alpha/beta hydrolase fold-3 domain-containing protein" evidence="2">
    <location>
        <begin position="25"/>
        <end position="377"/>
    </location>
</feature>
<keyword evidence="1" id="KW-0378">Hydrolase</keyword>
<dbReference type="PANTHER" id="PTHR48081:SF8">
    <property type="entry name" value="ALPHA_BETA HYDROLASE FOLD-3 DOMAIN-CONTAINING PROTEIN-RELATED"/>
    <property type="match status" value="1"/>
</dbReference>
<dbReference type="Gene3D" id="3.40.50.1820">
    <property type="entry name" value="alpha/beta hydrolase"/>
    <property type="match status" value="1"/>
</dbReference>
<reference evidence="5" key="1">
    <citation type="journal article" date="2019" name="Int. J. Syst. Evol. Microbiol.">
        <title>The Global Catalogue of Microorganisms (GCM) 10K type strain sequencing project: providing services to taxonomists for standard genome sequencing and annotation.</title>
        <authorList>
            <consortium name="The Broad Institute Genomics Platform"/>
            <consortium name="The Broad Institute Genome Sequencing Center for Infectious Disease"/>
            <person name="Wu L."/>
            <person name="Ma J."/>
        </authorList>
    </citation>
    <scope>NUCLEOTIDE SEQUENCE [LARGE SCALE GENOMIC DNA]</scope>
    <source>
        <strain evidence="5">JCM 17705</strain>
    </source>
</reference>
<feature type="signal peptide" evidence="2">
    <location>
        <begin position="1"/>
        <end position="24"/>
    </location>
</feature>
<evidence type="ECO:0000313" key="4">
    <source>
        <dbReference type="EMBL" id="GAA4326499.1"/>
    </source>
</evidence>
<evidence type="ECO:0000259" key="3">
    <source>
        <dbReference type="Pfam" id="PF07859"/>
    </source>
</evidence>
<keyword evidence="2" id="KW-0732">Signal</keyword>
<dbReference type="SUPFAM" id="SSF53474">
    <property type="entry name" value="alpha/beta-Hydrolases"/>
    <property type="match status" value="1"/>
</dbReference>
<dbReference type="EMBL" id="BAABFT010000007">
    <property type="protein sequence ID" value="GAA4326499.1"/>
    <property type="molecule type" value="Genomic_DNA"/>
</dbReference>
<evidence type="ECO:0000313" key="5">
    <source>
        <dbReference type="Proteomes" id="UP001500582"/>
    </source>
</evidence>
<dbReference type="PANTHER" id="PTHR48081">
    <property type="entry name" value="AB HYDROLASE SUPERFAMILY PROTEIN C4A8.06C"/>
    <property type="match status" value="1"/>
</dbReference>
<dbReference type="RefSeq" id="WP_345211866.1">
    <property type="nucleotide sequence ID" value="NZ_BAABFT010000007.1"/>
</dbReference>
<evidence type="ECO:0000256" key="1">
    <source>
        <dbReference type="ARBA" id="ARBA00022801"/>
    </source>
</evidence>
<dbReference type="InterPro" id="IPR029058">
    <property type="entry name" value="AB_hydrolase_fold"/>
</dbReference>
<name>A0ABP8GLX4_9SPHI</name>
<dbReference type="Proteomes" id="UP001500582">
    <property type="component" value="Unassembled WGS sequence"/>
</dbReference>
<gene>
    <name evidence="4" type="ORF">GCM10023149_29370</name>
</gene>
<dbReference type="PROSITE" id="PS51257">
    <property type="entry name" value="PROKAR_LIPOPROTEIN"/>
    <property type="match status" value="1"/>
</dbReference>
<sequence length="377" mass="39840">MKMKPFMYAVLAATVALASCQSNANKSAGDSSAIDTLAVEAGNPVSLNSIRPTGATPAWAPDIHPQMQAVMEKLAGYGDKPIPQLTAVEARKNHTPTDAVKDLMAQYKIAAPPSNVDTSGKDIPVAGGTIHLRMYTPKSTGPFPVVVYYHGGGFVIANLDVYDASARSLADKLGAVVVSVAYRLAPEKKFPTAHNDAFAAYQWVLANAAAIKGDVKKIAVAGESAGGNLALNAAIAARDKKVALPVHILAVYPVAQPDMNTPSYQKYAAAKPLDKPMMAWFVKNYLNSMAEAKDPRINLVAANLKGLPSSTIITAQIDPLQSDGEMIADKLKAAGVTVDTKNFDGVTHEFFGMATVLPEAVEAQAYAVDQLKKSFSK</sequence>
<organism evidence="4 5">
    <name type="scientific">Mucilaginibacter gynuensis</name>
    <dbReference type="NCBI Taxonomy" id="1302236"/>
    <lineage>
        <taxon>Bacteria</taxon>
        <taxon>Pseudomonadati</taxon>
        <taxon>Bacteroidota</taxon>
        <taxon>Sphingobacteriia</taxon>
        <taxon>Sphingobacteriales</taxon>
        <taxon>Sphingobacteriaceae</taxon>
        <taxon>Mucilaginibacter</taxon>
    </lineage>
</organism>
<dbReference type="Pfam" id="PF07859">
    <property type="entry name" value="Abhydrolase_3"/>
    <property type="match status" value="1"/>
</dbReference>
<feature type="domain" description="Alpha/beta hydrolase fold-3" evidence="3">
    <location>
        <begin position="146"/>
        <end position="351"/>
    </location>
</feature>
<protein>
    <recommendedName>
        <fullName evidence="3">Alpha/beta hydrolase fold-3 domain-containing protein</fullName>
    </recommendedName>
</protein>
<dbReference type="InterPro" id="IPR050300">
    <property type="entry name" value="GDXG_lipolytic_enzyme"/>
</dbReference>
<proteinExistence type="predicted"/>